<dbReference type="GO" id="GO:0003779">
    <property type="term" value="F:actin binding"/>
    <property type="evidence" value="ECO:0007669"/>
    <property type="project" value="UniProtKB-KW"/>
</dbReference>
<dbReference type="SMART" id="SM00102">
    <property type="entry name" value="ADF"/>
    <property type="match status" value="1"/>
</dbReference>
<dbReference type="GO" id="GO:0030042">
    <property type="term" value="P:actin filament depolymerization"/>
    <property type="evidence" value="ECO:0007669"/>
    <property type="project" value="InterPro"/>
</dbReference>
<dbReference type="OrthoDB" id="10249245at2759"/>
<dbReference type="InterPro" id="IPR029006">
    <property type="entry name" value="ADF-H/Gelsolin-like_dom_sf"/>
</dbReference>
<protein>
    <recommendedName>
        <fullName evidence="3">ADF-H domain-containing protein</fullName>
    </recommendedName>
</protein>
<comment type="similarity">
    <text evidence="1">Belongs to the actin-binding proteins ADF family.</text>
</comment>
<evidence type="ECO:0000256" key="1">
    <source>
        <dbReference type="ARBA" id="ARBA00006844"/>
    </source>
</evidence>
<name>A0A8J5XMH0_DIALT</name>
<dbReference type="CDD" id="cd11286">
    <property type="entry name" value="ADF_cofilin_like"/>
    <property type="match status" value="1"/>
</dbReference>
<gene>
    <name evidence="4" type="ORF">KFE25_004835</name>
</gene>
<dbReference type="PANTHER" id="PTHR11913">
    <property type="entry name" value="COFILIN-RELATED"/>
    <property type="match status" value="1"/>
</dbReference>
<accession>A0A8J5XMH0</accession>
<dbReference type="InterPro" id="IPR017904">
    <property type="entry name" value="ADF/Cofilin"/>
</dbReference>
<dbReference type="GO" id="GO:0015629">
    <property type="term" value="C:actin cytoskeleton"/>
    <property type="evidence" value="ECO:0007669"/>
    <property type="project" value="InterPro"/>
</dbReference>
<evidence type="ECO:0000313" key="5">
    <source>
        <dbReference type="Proteomes" id="UP000751190"/>
    </source>
</evidence>
<evidence type="ECO:0000313" key="4">
    <source>
        <dbReference type="EMBL" id="KAG8463324.1"/>
    </source>
</evidence>
<keyword evidence="5" id="KW-1185">Reference proteome</keyword>
<dbReference type="InterPro" id="IPR002108">
    <property type="entry name" value="ADF-H"/>
</dbReference>
<dbReference type="EMBL" id="JAGTXO010000016">
    <property type="protein sequence ID" value="KAG8463324.1"/>
    <property type="molecule type" value="Genomic_DNA"/>
</dbReference>
<evidence type="ECO:0000256" key="2">
    <source>
        <dbReference type="ARBA" id="ARBA00023203"/>
    </source>
</evidence>
<comment type="caution">
    <text evidence="4">The sequence shown here is derived from an EMBL/GenBank/DDBJ whole genome shotgun (WGS) entry which is preliminary data.</text>
</comment>
<sequence>MSSGMPIDPACYTTYGELQSGKKLRWITFGVDNSVIKVYATGDASKRGREAWAEFTSPASMPDNECRYGVFDLDIVMDDGVHERENTKIVFINWADDNSKIKKKMVHAASKDSFRKGLDGVAVDYQAADRDELKYGSMLEMKAAELKIPKVSLEKMLA</sequence>
<reference evidence="4" key="1">
    <citation type="submission" date="2021-05" db="EMBL/GenBank/DDBJ databases">
        <title>The genome of the haptophyte Pavlova lutheri (Diacronema luteri, Pavlovales) - a model for lipid biosynthesis in eukaryotic algae.</title>
        <authorList>
            <person name="Hulatt C.J."/>
            <person name="Posewitz M.C."/>
        </authorList>
    </citation>
    <scope>NUCLEOTIDE SEQUENCE</scope>
    <source>
        <strain evidence="4">NIVA-4/92</strain>
    </source>
</reference>
<dbReference type="SUPFAM" id="SSF55753">
    <property type="entry name" value="Actin depolymerizing proteins"/>
    <property type="match status" value="1"/>
</dbReference>
<feature type="domain" description="ADF-H" evidence="3">
    <location>
        <begin position="4"/>
        <end position="143"/>
    </location>
</feature>
<dbReference type="Proteomes" id="UP000751190">
    <property type="component" value="Unassembled WGS sequence"/>
</dbReference>
<dbReference type="AlphaFoldDB" id="A0A8J5XMH0"/>
<dbReference type="PROSITE" id="PS51263">
    <property type="entry name" value="ADF_H"/>
    <property type="match status" value="1"/>
</dbReference>
<evidence type="ECO:0000259" key="3">
    <source>
        <dbReference type="PROSITE" id="PS51263"/>
    </source>
</evidence>
<dbReference type="OMA" id="YAIYDME"/>
<proteinExistence type="inferred from homology"/>
<dbReference type="Pfam" id="PF00241">
    <property type="entry name" value="Cofilin_ADF"/>
    <property type="match status" value="1"/>
</dbReference>
<organism evidence="4 5">
    <name type="scientific">Diacronema lutheri</name>
    <name type="common">Unicellular marine alga</name>
    <name type="synonym">Monochrysis lutheri</name>
    <dbReference type="NCBI Taxonomy" id="2081491"/>
    <lineage>
        <taxon>Eukaryota</taxon>
        <taxon>Haptista</taxon>
        <taxon>Haptophyta</taxon>
        <taxon>Pavlovophyceae</taxon>
        <taxon>Pavlovales</taxon>
        <taxon>Pavlovaceae</taxon>
        <taxon>Diacronema</taxon>
    </lineage>
</organism>
<dbReference type="Gene3D" id="3.40.20.10">
    <property type="entry name" value="Severin"/>
    <property type="match status" value="1"/>
</dbReference>
<keyword evidence="2" id="KW-0009">Actin-binding</keyword>